<accession>M2AA91</accession>
<dbReference type="InterPro" id="IPR047262">
    <property type="entry name" value="PRX-like1"/>
</dbReference>
<keyword evidence="5" id="KW-1185">Reference proteome</keyword>
<keyword evidence="2" id="KW-0472">Membrane</keyword>
<dbReference type="GO" id="GO:0020037">
    <property type="term" value="F:heme binding"/>
    <property type="evidence" value="ECO:0007669"/>
    <property type="project" value="InterPro"/>
</dbReference>
<dbReference type="GO" id="GO:0016209">
    <property type="term" value="F:antioxidant activity"/>
    <property type="evidence" value="ECO:0007669"/>
    <property type="project" value="InterPro"/>
</dbReference>
<evidence type="ECO:0000313" key="4">
    <source>
        <dbReference type="EMBL" id="EMB13360.1"/>
    </source>
</evidence>
<dbReference type="Gene3D" id="3.40.30.10">
    <property type="entry name" value="Glutaredoxin"/>
    <property type="match status" value="1"/>
</dbReference>
<reference evidence="4" key="2">
    <citation type="journal article" date="2013" name="Mar. Genomics">
        <title>Expression of sulfatases in Rhodopirellula baltica and the diversity of sulfatases in the genus Rhodopirellula.</title>
        <authorList>
            <person name="Wegner C.E."/>
            <person name="Richter-Heitmann T."/>
            <person name="Klindworth A."/>
            <person name="Klockow C."/>
            <person name="Richter M."/>
            <person name="Achstetter T."/>
            <person name="Glockner F.O."/>
            <person name="Harder J."/>
        </authorList>
    </citation>
    <scope>NUCLEOTIDE SEQUENCE [LARGE SCALE GENOMIC DNA]</scope>
    <source>
        <strain evidence="4">6C</strain>
    </source>
</reference>
<dbReference type="Gene3D" id="2.60.120.230">
    <property type="match status" value="1"/>
</dbReference>
<keyword evidence="2" id="KW-0812">Transmembrane</keyword>
<proteinExistence type="predicted"/>
<dbReference type="InterPro" id="IPR036939">
    <property type="entry name" value="Cu2_ascorb_mOase_N_sf"/>
</dbReference>
<dbReference type="Pfam" id="PF00578">
    <property type="entry name" value="AhpC-TSA"/>
    <property type="match status" value="1"/>
</dbReference>
<dbReference type="EMBL" id="ANMO01000267">
    <property type="protein sequence ID" value="EMB13360.1"/>
    <property type="molecule type" value="Genomic_DNA"/>
</dbReference>
<dbReference type="PATRIC" id="fig|1263867.3.peg.6348"/>
<organism evidence="4 5">
    <name type="scientific">Rhodopirellula europaea 6C</name>
    <dbReference type="NCBI Taxonomy" id="1263867"/>
    <lineage>
        <taxon>Bacteria</taxon>
        <taxon>Pseudomonadati</taxon>
        <taxon>Planctomycetota</taxon>
        <taxon>Planctomycetia</taxon>
        <taxon>Pirellulales</taxon>
        <taxon>Pirellulaceae</taxon>
        <taxon>Rhodopirellula</taxon>
    </lineage>
</organism>
<sequence length="630" mass="69465">MVPDQIQGTAIGSYRGRRAGLISANAVCMLLVCILLPFASNQGFANDSSHTGVLKGLDLDGRLIRLGQSNDAKAVAVVFLSTHCPISNGYLPLLNEYASEYGAQGIELVGVISDPSVTRSDAKKHSVDYRVEFPVLFDGSGELRLALSPTHTPQAMLIRPNGKMLYNGAIDDRHVQVGRKKDHAAESYLQDAIRAVIARRPVDVPKTKPIGCLLEDPPNKAIAGEVTYARDVAPVIQANCAGCHCQNGSAPFPLLSYNDVSGHANQILEVTHSRFMPPWKPATGFTRFQDELRLTNHEMSLLNVWVRDGKPAGDPKDLPAPVPTSNGWPLGEPDLVLEMNETFSIPSSGPDIRQYFVIPTGLKQHRLVNAIDFHPGTPQSVHHASFFLDTKGKGRRLDQSDPAPGYSSFGGPRFEPEGTLSSWFPGMSPRRLPEGMGRFVPKGSDIVAEIHYVTTGKPHQDKSKIGIYFAPPSAKKIVTEVQVGNKRIRIPPGENHHLQRATYTLPVDTVLLDAVPHMHIFGREMKVWSKSPDGEAKPLLWIKDWDFNWQGKYSFAEPVRLKKGTILHVDAWYDNSANNPLNPNSPPKPVSWGADSTDEMLICHFQCTCETMGKLNELIRHQKKHIADRQ</sequence>
<dbReference type="PANTHER" id="PTHR43640">
    <property type="entry name" value="OS07G0260300 PROTEIN"/>
    <property type="match status" value="1"/>
</dbReference>
<dbReference type="Proteomes" id="UP000011529">
    <property type="component" value="Unassembled WGS sequence"/>
</dbReference>
<comment type="caution">
    <text evidence="4">The sequence shown here is derived from an EMBL/GenBank/DDBJ whole genome shotgun (WGS) entry which is preliminary data.</text>
</comment>
<evidence type="ECO:0000313" key="5">
    <source>
        <dbReference type="Proteomes" id="UP000011529"/>
    </source>
</evidence>
<dbReference type="PANTHER" id="PTHR43640:SF1">
    <property type="entry name" value="THIOREDOXIN-DEPENDENT PEROXIREDOXIN"/>
    <property type="match status" value="1"/>
</dbReference>
<dbReference type="InterPro" id="IPR013766">
    <property type="entry name" value="Thioredoxin_domain"/>
</dbReference>
<dbReference type="InterPro" id="IPR014784">
    <property type="entry name" value="Cu2_ascorb_mOase-like_C"/>
</dbReference>
<feature type="domain" description="Thioredoxin" evidence="3">
    <location>
        <begin position="39"/>
        <end position="198"/>
    </location>
</feature>
<dbReference type="CDD" id="cd02969">
    <property type="entry name" value="PRX_like1"/>
    <property type="match status" value="1"/>
</dbReference>
<name>M2AA91_9BACT</name>
<protein>
    <submittedName>
        <fullName evidence="4">Protein containing Alkyl hydroperoxide reductase/ Thiol specific antioxidant/ Mal allergen domain protein</fullName>
    </submittedName>
</protein>
<dbReference type="InterPro" id="IPR036249">
    <property type="entry name" value="Thioredoxin-like_sf"/>
</dbReference>
<evidence type="ECO:0000259" key="3">
    <source>
        <dbReference type="PROSITE" id="PS51352"/>
    </source>
</evidence>
<dbReference type="PROSITE" id="PS51352">
    <property type="entry name" value="THIOREDOXIN_2"/>
    <property type="match status" value="1"/>
</dbReference>
<evidence type="ECO:0000256" key="1">
    <source>
        <dbReference type="ARBA" id="ARBA00023157"/>
    </source>
</evidence>
<dbReference type="GO" id="GO:0009055">
    <property type="term" value="F:electron transfer activity"/>
    <property type="evidence" value="ECO:0007669"/>
    <property type="project" value="InterPro"/>
</dbReference>
<evidence type="ECO:0000256" key="2">
    <source>
        <dbReference type="SAM" id="Phobius"/>
    </source>
</evidence>
<dbReference type="RefSeq" id="WP_008662238.1">
    <property type="nucleotide sequence ID" value="NZ_ANMO01000267.1"/>
</dbReference>
<dbReference type="GO" id="GO:0016715">
    <property type="term" value="F:oxidoreductase activity, acting on paired donors, with incorporation or reduction of molecular oxygen, reduced ascorbate as one donor, and incorporation of one atom of oxygen"/>
    <property type="evidence" value="ECO:0007669"/>
    <property type="project" value="InterPro"/>
</dbReference>
<dbReference type="SUPFAM" id="SSF46626">
    <property type="entry name" value="Cytochrome c"/>
    <property type="match status" value="1"/>
</dbReference>
<dbReference type="SUPFAM" id="SSF49742">
    <property type="entry name" value="PHM/PNGase F"/>
    <property type="match status" value="2"/>
</dbReference>
<dbReference type="GO" id="GO:0005507">
    <property type="term" value="F:copper ion binding"/>
    <property type="evidence" value="ECO:0007669"/>
    <property type="project" value="InterPro"/>
</dbReference>
<keyword evidence="2" id="KW-1133">Transmembrane helix</keyword>
<gene>
    <name evidence="4" type="ORF">RE6C_05923</name>
</gene>
<keyword evidence="1" id="KW-1015">Disulfide bond</keyword>
<dbReference type="AlphaFoldDB" id="M2AA91"/>
<dbReference type="Gene3D" id="2.60.120.310">
    <property type="entry name" value="Copper type II, ascorbate-dependent monooxygenase, N-terminal domain"/>
    <property type="match status" value="1"/>
</dbReference>
<dbReference type="InterPro" id="IPR008977">
    <property type="entry name" value="PHM/PNGase_F_dom_sf"/>
</dbReference>
<dbReference type="InterPro" id="IPR036909">
    <property type="entry name" value="Cyt_c-like_dom_sf"/>
</dbReference>
<dbReference type="SUPFAM" id="SSF52833">
    <property type="entry name" value="Thioredoxin-like"/>
    <property type="match status" value="1"/>
</dbReference>
<dbReference type="InterPro" id="IPR000866">
    <property type="entry name" value="AhpC/TSA"/>
</dbReference>
<reference evidence="4" key="1">
    <citation type="submission" date="2012-11" db="EMBL/GenBank/DDBJ databases">
        <title>Permanent draft genomes of Rhodopirellula europaea strain SH398 and 6C.</title>
        <authorList>
            <person name="Richter M."/>
            <person name="Richter-Heitmann T."/>
            <person name="Frank C."/>
            <person name="Harder J."/>
            <person name="Glockner F.O."/>
        </authorList>
    </citation>
    <scope>NUCLEOTIDE SEQUENCE</scope>
    <source>
        <strain evidence="4">6C</strain>
    </source>
</reference>
<feature type="transmembrane region" description="Helical" evidence="2">
    <location>
        <begin position="21"/>
        <end position="39"/>
    </location>
</feature>